<comment type="caution">
    <text evidence="4">The sequence shown here is derived from an EMBL/GenBank/DDBJ whole genome shotgun (WGS) entry which is preliminary data.</text>
</comment>
<protein>
    <submittedName>
        <fullName evidence="4">Uncharacterized protein</fullName>
    </submittedName>
</protein>
<keyword evidence="3" id="KW-0812">Transmembrane</keyword>
<dbReference type="EMBL" id="JBHUOP010000004">
    <property type="protein sequence ID" value="MFD2841233.1"/>
    <property type="molecule type" value="Genomic_DNA"/>
</dbReference>
<sequence>MTTPTPPSIPPSGDGSNSPRRVSSRAHHTDDAVVNDLDVPVPALAHAEGTVEDSTIADDTAVPASAHAEKSVGSERAAARQHKAAPDSRVSTSSKVLAILLGLAVVACAYLGYLANRWSDFGNETHSTNFQIGRELATTQAELDAAQESLKATRSQLSTAQQRISELAKEKALVGDDRELQRIQAQDTAALAQESLAISRELGRCLEMQGEYTGYLADYVSAQGDLLTLTSIDPEQQDAEELTETRARVRSARDALSGLEDSMNEVCDAAVERHNNLVESLRE</sequence>
<feature type="region of interest" description="Disordered" evidence="2">
    <location>
        <begin position="1"/>
        <end position="51"/>
    </location>
</feature>
<accession>A0ABW5XH85</accession>
<gene>
    <name evidence="4" type="ORF">ACFSYH_11730</name>
</gene>
<evidence type="ECO:0000313" key="5">
    <source>
        <dbReference type="Proteomes" id="UP001597391"/>
    </source>
</evidence>
<evidence type="ECO:0000256" key="2">
    <source>
        <dbReference type="SAM" id="MobiDB-lite"/>
    </source>
</evidence>
<proteinExistence type="predicted"/>
<feature type="coiled-coil region" evidence="1">
    <location>
        <begin position="136"/>
        <end position="170"/>
    </location>
</feature>
<keyword evidence="5" id="KW-1185">Reference proteome</keyword>
<evidence type="ECO:0000256" key="1">
    <source>
        <dbReference type="SAM" id="Coils"/>
    </source>
</evidence>
<keyword evidence="1" id="KW-0175">Coiled coil</keyword>
<feature type="compositionally biased region" description="Pro residues" evidence="2">
    <location>
        <begin position="1"/>
        <end position="10"/>
    </location>
</feature>
<keyword evidence="3" id="KW-1133">Transmembrane helix</keyword>
<reference evidence="5" key="1">
    <citation type="journal article" date="2019" name="Int. J. Syst. Evol. Microbiol.">
        <title>The Global Catalogue of Microorganisms (GCM) 10K type strain sequencing project: providing services to taxonomists for standard genome sequencing and annotation.</title>
        <authorList>
            <consortium name="The Broad Institute Genomics Platform"/>
            <consortium name="The Broad Institute Genome Sequencing Center for Infectious Disease"/>
            <person name="Wu L."/>
            <person name="Ma J."/>
        </authorList>
    </citation>
    <scope>NUCLEOTIDE SEQUENCE [LARGE SCALE GENOMIC DNA]</scope>
    <source>
        <strain evidence="5">KCTC 33576</strain>
    </source>
</reference>
<name>A0ABW5XH85_9MICO</name>
<evidence type="ECO:0000256" key="3">
    <source>
        <dbReference type="SAM" id="Phobius"/>
    </source>
</evidence>
<evidence type="ECO:0000313" key="4">
    <source>
        <dbReference type="EMBL" id="MFD2841233.1"/>
    </source>
</evidence>
<keyword evidence="3" id="KW-0472">Membrane</keyword>
<feature type="region of interest" description="Disordered" evidence="2">
    <location>
        <begin position="63"/>
        <end position="88"/>
    </location>
</feature>
<organism evidence="4 5">
    <name type="scientific">Populibacterium corticicola</name>
    <dbReference type="NCBI Taxonomy" id="1812826"/>
    <lineage>
        <taxon>Bacteria</taxon>
        <taxon>Bacillati</taxon>
        <taxon>Actinomycetota</taxon>
        <taxon>Actinomycetes</taxon>
        <taxon>Micrococcales</taxon>
        <taxon>Jonesiaceae</taxon>
        <taxon>Populibacterium</taxon>
    </lineage>
</organism>
<feature type="transmembrane region" description="Helical" evidence="3">
    <location>
        <begin position="96"/>
        <end position="115"/>
    </location>
</feature>
<dbReference type="Proteomes" id="UP001597391">
    <property type="component" value="Unassembled WGS sequence"/>
</dbReference>
<dbReference type="RefSeq" id="WP_377467159.1">
    <property type="nucleotide sequence ID" value="NZ_JBHUOP010000004.1"/>
</dbReference>